<protein>
    <submittedName>
        <fullName evidence="1">Uncharacterized protein</fullName>
    </submittedName>
</protein>
<gene>
    <name evidence="1" type="ORF">ElP_69270</name>
</gene>
<dbReference type="Proteomes" id="UP000317835">
    <property type="component" value="Chromosome"/>
</dbReference>
<evidence type="ECO:0000313" key="1">
    <source>
        <dbReference type="EMBL" id="QDV38967.1"/>
    </source>
</evidence>
<dbReference type="RefSeq" id="WP_145277882.1">
    <property type="nucleotide sequence ID" value="NZ_CP036426.1"/>
</dbReference>
<proteinExistence type="predicted"/>
<dbReference type="AlphaFoldDB" id="A0A518HDN7"/>
<accession>A0A518HDN7</accession>
<evidence type="ECO:0000313" key="2">
    <source>
        <dbReference type="Proteomes" id="UP000317835"/>
    </source>
</evidence>
<name>A0A518HDN7_9BACT</name>
<dbReference type="EMBL" id="CP036426">
    <property type="protein sequence ID" value="QDV38967.1"/>
    <property type="molecule type" value="Genomic_DNA"/>
</dbReference>
<organism evidence="1 2">
    <name type="scientific">Tautonia plasticadhaerens</name>
    <dbReference type="NCBI Taxonomy" id="2527974"/>
    <lineage>
        <taxon>Bacteria</taxon>
        <taxon>Pseudomonadati</taxon>
        <taxon>Planctomycetota</taxon>
        <taxon>Planctomycetia</taxon>
        <taxon>Isosphaerales</taxon>
        <taxon>Isosphaeraceae</taxon>
        <taxon>Tautonia</taxon>
    </lineage>
</organism>
<reference evidence="1 2" key="1">
    <citation type="submission" date="2019-02" db="EMBL/GenBank/DDBJ databases">
        <title>Deep-cultivation of Planctomycetes and their phenomic and genomic characterization uncovers novel biology.</title>
        <authorList>
            <person name="Wiegand S."/>
            <person name="Jogler M."/>
            <person name="Boedeker C."/>
            <person name="Pinto D."/>
            <person name="Vollmers J."/>
            <person name="Rivas-Marin E."/>
            <person name="Kohn T."/>
            <person name="Peeters S.H."/>
            <person name="Heuer A."/>
            <person name="Rast P."/>
            <person name="Oberbeckmann S."/>
            <person name="Bunk B."/>
            <person name="Jeske O."/>
            <person name="Meyerdierks A."/>
            <person name="Storesund J.E."/>
            <person name="Kallscheuer N."/>
            <person name="Luecker S."/>
            <person name="Lage O.M."/>
            <person name="Pohl T."/>
            <person name="Merkel B.J."/>
            <person name="Hornburger P."/>
            <person name="Mueller R.-W."/>
            <person name="Bruemmer F."/>
            <person name="Labrenz M."/>
            <person name="Spormann A.M."/>
            <person name="Op den Camp H."/>
            <person name="Overmann J."/>
            <person name="Amann R."/>
            <person name="Jetten M.S.M."/>
            <person name="Mascher T."/>
            <person name="Medema M.H."/>
            <person name="Devos D.P."/>
            <person name="Kaster A.-K."/>
            <person name="Ovreas L."/>
            <person name="Rohde M."/>
            <person name="Galperin M.Y."/>
            <person name="Jogler C."/>
        </authorList>
    </citation>
    <scope>NUCLEOTIDE SEQUENCE [LARGE SCALE GENOMIC DNA]</scope>
    <source>
        <strain evidence="1 2">ElP</strain>
    </source>
</reference>
<dbReference type="KEGG" id="tpla:ElP_69270"/>
<keyword evidence="2" id="KW-1185">Reference proteome</keyword>
<sequence>MAFGTSSGAVMPIGPYGQPCPDRARVAPGSCRLGPDGVSIGVITSPMARLRAAPPIPRRAVRALELNRADFGPPTDREEVCRRLADLALTVEFVPAVVRRVFPAMIPPSLLSAIPPAMRDGPSVAARRVLMFWLLLIVPMARLLRLSGGRHRDPHPHGSGT</sequence>